<evidence type="ECO:0000313" key="2">
    <source>
        <dbReference type="EMBL" id="KAG0563000.1"/>
    </source>
</evidence>
<reference evidence="2" key="1">
    <citation type="submission" date="2020-06" db="EMBL/GenBank/DDBJ databases">
        <title>WGS assembly of Ceratodon purpureus strain R40.</title>
        <authorList>
            <person name="Carey S.B."/>
            <person name="Jenkins J."/>
            <person name="Shu S."/>
            <person name="Lovell J.T."/>
            <person name="Sreedasyam A."/>
            <person name="Maumus F."/>
            <person name="Tiley G.P."/>
            <person name="Fernandez-Pozo N."/>
            <person name="Barry K."/>
            <person name="Chen C."/>
            <person name="Wang M."/>
            <person name="Lipzen A."/>
            <person name="Daum C."/>
            <person name="Saski C.A."/>
            <person name="Payton A.C."/>
            <person name="Mcbreen J.C."/>
            <person name="Conrad R.E."/>
            <person name="Kollar L.M."/>
            <person name="Olsson S."/>
            <person name="Huttunen S."/>
            <person name="Landis J.B."/>
            <person name="Wickett N.J."/>
            <person name="Johnson M.G."/>
            <person name="Rensing S.A."/>
            <person name="Grimwood J."/>
            <person name="Schmutz J."/>
            <person name="Mcdaniel S.F."/>
        </authorList>
    </citation>
    <scope>NUCLEOTIDE SEQUENCE</scope>
    <source>
        <strain evidence="2">R40</strain>
    </source>
</reference>
<name>A0A8T0GVF3_CERPU</name>
<evidence type="ECO:0000313" key="3">
    <source>
        <dbReference type="Proteomes" id="UP000822688"/>
    </source>
</evidence>
<protein>
    <submittedName>
        <fullName evidence="2">Uncharacterized protein</fullName>
    </submittedName>
</protein>
<proteinExistence type="predicted"/>
<feature type="compositionally biased region" description="Basic and acidic residues" evidence="1">
    <location>
        <begin position="61"/>
        <end position="70"/>
    </location>
</feature>
<comment type="caution">
    <text evidence="2">The sequence shown here is derived from an EMBL/GenBank/DDBJ whole genome shotgun (WGS) entry which is preliminary data.</text>
</comment>
<keyword evidence="3" id="KW-1185">Reference proteome</keyword>
<dbReference type="Proteomes" id="UP000822688">
    <property type="component" value="Chromosome 9"/>
</dbReference>
<sequence length="70" mass="7909">MASSNETHSSTPKRLPAFNLQAHPPSTTATNNHQHQQETKPEVQQRGLQLHSCSPKTNQGMKEHLEQIRQ</sequence>
<feature type="region of interest" description="Disordered" evidence="1">
    <location>
        <begin position="1"/>
        <end position="70"/>
    </location>
</feature>
<feature type="compositionally biased region" description="Polar residues" evidence="1">
    <location>
        <begin position="1"/>
        <end position="12"/>
    </location>
</feature>
<evidence type="ECO:0000256" key="1">
    <source>
        <dbReference type="SAM" id="MobiDB-lite"/>
    </source>
</evidence>
<organism evidence="2 3">
    <name type="scientific">Ceratodon purpureus</name>
    <name type="common">Fire moss</name>
    <name type="synonym">Dicranum purpureum</name>
    <dbReference type="NCBI Taxonomy" id="3225"/>
    <lineage>
        <taxon>Eukaryota</taxon>
        <taxon>Viridiplantae</taxon>
        <taxon>Streptophyta</taxon>
        <taxon>Embryophyta</taxon>
        <taxon>Bryophyta</taxon>
        <taxon>Bryophytina</taxon>
        <taxon>Bryopsida</taxon>
        <taxon>Dicranidae</taxon>
        <taxon>Pseudoditrichales</taxon>
        <taxon>Ditrichaceae</taxon>
        <taxon>Ceratodon</taxon>
    </lineage>
</organism>
<feature type="compositionally biased region" description="Polar residues" evidence="1">
    <location>
        <begin position="51"/>
        <end position="60"/>
    </location>
</feature>
<accession>A0A8T0GVF3</accession>
<dbReference type="AlphaFoldDB" id="A0A8T0GVF3"/>
<gene>
    <name evidence="2" type="ORF">KC19_9G188600</name>
</gene>
<feature type="compositionally biased region" description="Polar residues" evidence="1">
    <location>
        <begin position="24"/>
        <end position="34"/>
    </location>
</feature>
<dbReference type="EMBL" id="CM026430">
    <property type="protein sequence ID" value="KAG0563000.1"/>
    <property type="molecule type" value="Genomic_DNA"/>
</dbReference>